<dbReference type="OrthoDB" id="2277559at2759"/>
<sequence length="87" mass="9078">MSQHITEVPMATVANHPAATAYPALNQMSIDSAPQIPDQITGQCEHHRQEDAGASSSTLLRLRGGGGCITDCLAAIGCCCICEECCC</sequence>
<dbReference type="VEuPathDB" id="FungiDB:HMPREF1544_11568"/>
<proteinExistence type="predicted"/>
<keyword evidence="2" id="KW-1185">Reference proteome</keyword>
<dbReference type="InParanoid" id="S2JPM1"/>
<evidence type="ECO:0008006" key="3">
    <source>
        <dbReference type="Google" id="ProtNLM"/>
    </source>
</evidence>
<dbReference type="AlphaFoldDB" id="S2JPM1"/>
<dbReference type="eggNOG" id="ENOG502R6A9">
    <property type="taxonomic scope" value="Eukaryota"/>
</dbReference>
<organism evidence="1 2">
    <name type="scientific">Mucor circinelloides f. circinelloides (strain 1006PhL)</name>
    <name type="common">Mucormycosis agent</name>
    <name type="synonym">Calyptromyces circinelloides</name>
    <dbReference type="NCBI Taxonomy" id="1220926"/>
    <lineage>
        <taxon>Eukaryota</taxon>
        <taxon>Fungi</taxon>
        <taxon>Fungi incertae sedis</taxon>
        <taxon>Mucoromycota</taxon>
        <taxon>Mucoromycotina</taxon>
        <taxon>Mucoromycetes</taxon>
        <taxon>Mucorales</taxon>
        <taxon>Mucorineae</taxon>
        <taxon>Mucoraceae</taxon>
        <taxon>Mucor</taxon>
    </lineage>
</organism>
<gene>
    <name evidence="1" type="ORF">HMPREF1544_11568</name>
</gene>
<accession>S2JPM1</accession>
<name>S2JPM1_MUCC1</name>
<dbReference type="EMBL" id="KE124153">
    <property type="protein sequence ID" value="EPB81715.1"/>
    <property type="molecule type" value="Genomic_DNA"/>
</dbReference>
<dbReference type="Proteomes" id="UP000014254">
    <property type="component" value="Unassembled WGS sequence"/>
</dbReference>
<evidence type="ECO:0000313" key="1">
    <source>
        <dbReference type="EMBL" id="EPB81715.1"/>
    </source>
</evidence>
<dbReference type="OMA" id="CEHHRQE"/>
<evidence type="ECO:0000313" key="2">
    <source>
        <dbReference type="Proteomes" id="UP000014254"/>
    </source>
</evidence>
<protein>
    <recommendedName>
        <fullName evidence="3">Cysteine-rich transmembrane CYSTM domain-containing protein</fullName>
    </recommendedName>
</protein>
<reference evidence="2" key="1">
    <citation type="submission" date="2013-05" db="EMBL/GenBank/DDBJ databases">
        <title>The Genome sequence of Mucor circinelloides f. circinelloides 1006PhL.</title>
        <authorList>
            <consortium name="The Broad Institute Genomics Platform"/>
            <person name="Cuomo C."/>
            <person name="Earl A."/>
            <person name="Findley K."/>
            <person name="Lee S.C."/>
            <person name="Walker B."/>
            <person name="Young S."/>
            <person name="Zeng Q."/>
            <person name="Gargeya S."/>
            <person name="Fitzgerald M."/>
            <person name="Haas B."/>
            <person name="Abouelleil A."/>
            <person name="Allen A.W."/>
            <person name="Alvarado L."/>
            <person name="Arachchi H.M."/>
            <person name="Berlin A.M."/>
            <person name="Chapman S.B."/>
            <person name="Gainer-Dewar J."/>
            <person name="Goldberg J."/>
            <person name="Griggs A."/>
            <person name="Gujja S."/>
            <person name="Hansen M."/>
            <person name="Howarth C."/>
            <person name="Imamovic A."/>
            <person name="Ireland A."/>
            <person name="Larimer J."/>
            <person name="McCowan C."/>
            <person name="Murphy C."/>
            <person name="Pearson M."/>
            <person name="Poon T.W."/>
            <person name="Priest M."/>
            <person name="Roberts A."/>
            <person name="Saif S."/>
            <person name="Shea T."/>
            <person name="Sisk P."/>
            <person name="Sykes S."/>
            <person name="Wortman J."/>
            <person name="Nusbaum C."/>
            <person name="Birren B."/>
        </authorList>
    </citation>
    <scope>NUCLEOTIDE SEQUENCE [LARGE SCALE GENOMIC DNA]</scope>
    <source>
        <strain evidence="2">1006PhL</strain>
    </source>
</reference>